<evidence type="ECO:0000256" key="4">
    <source>
        <dbReference type="ARBA" id="ARBA00022517"/>
    </source>
</evidence>
<protein>
    <recommendedName>
        <fullName evidence="3">Large ribosomal RNA subunit accumulation protein YceD</fullName>
    </recommendedName>
    <alternativeName>
        <fullName evidence="5">23S rRNA accumulation protein YceD</fullName>
    </alternativeName>
</protein>
<organism evidence="6 7">
    <name type="scientific">Alteromonas arenosi</name>
    <dbReference type="NCBI Taxonomy" id="3055817"/>
    <lineage>
        <taxon>Bacteria</taxon>
        <taxon>Pseudomonadati</taxon>
        <taxon>Pseudomonadota</taxon>
        <taxon>Gammaproteobacteria</taxon>
        <taxon>Alteromonadales</taxon>
        <taxon>Alteromonadaceae</taxon>
        <taxon>Alteromonas/Salinimonas group</taxon>
        <taxon>Alteromonas</taxon>
    </lineage>
</organism>
<evidence type="ECO:0000256" key="2">
    <source>
        <dbReference type="ARBA" id="ARBA00010740"/>
    </source>
</evidence>
<dbReference type="NCBIfam" id="NF008395">
    <property type="entry name" value="PRK11193.1"/>
    <property type="match status" value="1"/>
</dbReference>
<keyword evidence="7" id="KW-1185">Reference proteome</keyword>
<comment type="function">
    <text evidence="1">Plays a role in synthesis, processing and/or stability of 23S rRNA.</text>
</comment>
<dbReference type="Proteomes" id="UP001234343">
    <property type="component" value="Unassembled WGS sequence"/>
</dbReference>
<evidence type="ECO:0000256" key="1">
    <source>
        <dbReference type="ARBA" id="ARBA00002868"/>
    </source>
</evidence>
<accession>A0ABT7SX07</accession>
<dbReference type="EMBL" id="JAUCBP010000007">
    <property type="protein sequence ID" value="MDM7860724.1"/>
    <property type="molecule type" value="Genomic_DNA"/>
</dbReference>
<sequence length="175" mass="19720">MQKVKLPQKIDPAKSAMKRSDYEGVIASKDLVRLLDAVTGCNDYIDVQVKFEVDAQGLVIFHGNVSTEVTLICQRCYGELAHSLDLTFCYSPVQGPEQADEIPEAYEPIEVNEYGEVDLFQLLEDELILGLPIVPLHAEEDCKVKSEDMTFGELAEEQTRQNPFAVLKELKRDQE</sequence>
<keyword evidence="4" id="KW-0690">Ribosome biogenesis</keyword>
<evidence type="ECO:0000313" key="7">
    <source>
        <dbReference type="Proteomes" id="UP001234343"/>
    </source>
</evidence>
<name>A0ABT7SX07_9ALTE</name>
<comment type="similarity">
    <text evidence="2">Belongs to the DUF177 domain family.</text>
</comment>
<dbReference type="PANTHER" id="PTHR38099:SF1">
    <property type="entry name" value="LARGE RIBOSOMAL RNA SUBUNIT ACCUMULATION PROTEIN YCED"/>
    <property type="match status" value="1"/>
</dbReference>
<dbReference type="PANTHER" id="PTHR38099">
    <property type="entry name" value="LARGE RIBOSOMAL RNA SUBUNIT ACCUMULATION PROTEIN YCED"/>
    <property type="match status" value="1"/>
</dbReference>
<evidence type="ECO:0000313" key="6">
    <source>
        <dbReference type="EMBL" id="MDM7860724.1"/>
    </source>
</evidence>
<dbReference type="InterPro" id="IPR039255">
    <property type="entry name" value="YceD_bac"/>
</dbReference>
<reference evidence="6 7" key="1">
    <citation type="submission" date="2023-06" db="EMBL/GenBank/DDBJ databases">
        <title>Alteromonas sp. ASW11-36 isolated from intertidal sand.</title>
        <authorList>
            <person name="Li Y."/>
        </authorList>
    </citation>
    <scope>NUCLEOTIDE SEQUENCE [LARGE SCALE GENOMIC DNA]</scope>
    <source>
        <strain evidence="6 7">ASW11-36</strain>
    </source>
</reference>
<dbReference type="InterPro" id="IPR003772">
    <property type="entry name" value="YceD"/>
</dbReference>
<dbReference type="RefSeq" id="WP_289365013.1">
    <property type="nucleotide sequence ID" value="NZ_JAUCBP010000007.1"/>
</dbReference>
<evidence type="ECO:0000256" key="5">
    <source>
        <dbReference type="ARBA" id="ARBA00031841"/>
    </source>
</evidence>
<dbReference type="Pfam" id="PF02620">
    <property type="entry name" value="YceD"/>
    <property type="match status" value="1"/>
</dbReference>
<comment type="caution">
    <text evidence="6">The sequence shown here is derived from an EMBL/GenBank/DDBJ whole genome shotgun (WGS) entry which is preliminary data.</text>
</comment>
<evidence type="ECO:0000256" key="3">
    <source>
        <dbReference type="ARBA" id="ARBA00015716"/>
    </source>
</evidence>
<gene>
    <name evidence="6" type="primary">yceD</name>
    <name evidence="6" type="ORF">QTP81_08955</name>
</gene>
<proteinExistence type="inferred from homology"/>